<dbReference type="PANTHER" id="PTHR32046">
    <property type="entry name" value="G DOMAIN-CONTAINING PROTEIN"/>
    <property type="match status" value="1"/>
</dbReference>
<evidence type="ECO:0000313" key="4">
    <source>
        <dbReference type="EMBL" id="CAD7649807.1"/>
    </source>
</evidence>
<proteinExistence type="predicted"/>
<feature type="non-terminal residue" evidence="4">
    <location>
        <position position="466"/>
    </location>
</feature>
<evidence type="ECO:0000256" key="2">
    <source>
        <dbReference type="SAM" id="MobiDB-lite"/>
    </source>
</evidence>
<gene>
    <name evidence="4" type="ORF">ONB1V03_LOCUS7477</name>
</gene>
<feature type="coiled-coil region" evidence="1">
    <location>
        <begin position="211"/>
        <end position="238"/>
    </location>
</feature>
<dbReference type="Proteomes" id="UP000728032">
    <property type="component" value="Unassembled WGS sequence"/>
</dbReference>
<dbReference type="EMBL" id="OC918651">
    <property type="protein sequence ID" value="CAD7649807.1"/>
    <property type="molecule type" value="Genomic_DNA"/>
</dbReference>
<dbReference type="EMBL" id="CAJPVJ010003826">
    <property type="protein sequence ID" value="CAG2167983.1"/>
    <property type="molecule type" value="Genomic_DNA"/>
</dbReference>
<feature type="domain" description="DUF8206" evidence="3">
    <location>
        <begin position="79"/>
        <end position="137"/>
    </location>
</feature>
<dbReference type="PANTHER" id="PTHR32046:SF11">
    <property type="entry name" value="IMMUNE-ASSOCIATED NUCLEOTIDE-BINDING PROTEIN 10-LIKE"/>
    <property type="match status" value="1"/>
</dbReference>
<accession>A0A7R9QLH4</accession>
<dbReference type="InterPro" id="IPR058519">
    <property type="entry name" value="DUF8206"/>
</dbReference>
<feature type="coiled-coil region" evidence="1">
    <location>
        <begin position="284"/>
        <end position="311"/>
    </location>
</feature>
<dbReference type="OrthoDB" id="6511348at2759"/>
<evidence type="ECO:0000256" key="1">
    <source>
        <dbReference type="SAM" id="Coils"/>
    </source>
</evidence>
<reference evidence="4" key="1">
    <citation type="submission" date="2020-11" db="EMBL/GenBank/DDBJ databases">
        <authorList>
            <person name="Tran Van P."/>
        </authorList>
    </citation>
    <scope>NUCLEOTIDE SEQUENCE</scope>
</reference>
<evidence type="ECO:0000259" key="3">
    <source>
        <dbReference type="Pfam" id="PF26633"/>
    </source>
</evidence>
<sequence>MERIMELKPHNVMDTLSLNNAKQNILLLTQPLADIAKNIGDNQKQCEIHKRRIREHKGSIEELEKELYIPSVEIVSTPLDKPVTVCGHKNCCEILNVTGNIKTHYKTYCHSPCYLNSDDGNVVGNTGLLDCKAFNKYERTGPDSYFDPSEFHPDNDLTTDSDGKVPGHRARRSQSEDCNNCGHSYQVHLHTNYETQIRNIKLVDKTKLTKITNDKEKVEAKESKIKELEAKMSELSQETQTISKCMARFACFLKHNAMTPFNDAFGDYVKYLIENEKRGGSIAEKDSRLTVQKLEEVLDRYNREKKIILKEMERTGPRKSEISVKDIEESIRELCRLKHSGGDIRKMLDVQKQSKAQCHQYAKVVVNELPRSSWLSRKKMKPTSGYVMVTLAILLLTGTPDKVESGPIAASLCIAGCQLALGGCAACGVAATTVTVGAAAPAAGIACTIAYTACVGAGTATTQAVI</sequence>
<protein>
    <recommendedName>
        <fullName evidence="3">DUF8206 domain-containing protein</fullName>
    </recommendedName>
</protein>
<dbReference type="AlphaFoldDB" id="A0A7R9QLH4"/>
<feature type="region of interest" description="Disordered" evidence="2">
    <location>
        <begin position="149"/>
        <end position="176"/>
    </location>
</feature>
<organism evidence="4">
    <name type="scientific">Oppiella nova</name>
    <dbReference type="NCBI Taxonomy" id="334625"/>
    <lineage>
        <taxon>Eukaryota</taxon>
        <taxon>Metazoa</taxon>
        <taxon>Ecdysozoa</taxon>
        <taxon>Arthropoda</taxon>
        <taxon>Chelicerata</taxon>
        <taxon>Arachnida</taxon>
        <taxon>Acari</taxon>
        <taxon>Acariformes</taxon>
        <taxon>Sarcoptiformes</taxon>
        <taxon>Oribatida</taxon>
        <taxon>Brachypylina</taxon>
        <taxon>Oppioidea</taxon>
        <taxon>Oppiidae</taxon>
        <taxon>Oppiella</taxon>
    </lineage>
</organism>
<keyword evidence="5" id="KW-1185">Reference proteome</keyword>
<feature type="compositionally biased region" description="Basic and acidic residues" evidence="2">
    <location>
        <begin position="149"/>
        <end position="165"/>
    </location>
</feature>
<evidence type="ECO:0000313" key="5">
    <source>
        <dbReference type="Proteomes" id="UP000728032"/>
    </source>
</evidence>
<keyword evidence="1" id="KW-0175">Coiled coil</keyword>
<name>A0A7R9QLH4_9ACAR</name>
<dbReference type="Pfam" id="PF26633">
    <property type="entry name" value="DUF8206"/>
    <property type="match status" value="1"/>
</dbReference>